<dbReference type="AlphaFoldDB" id="A0A6J6S2J4"/>
<dbReference type="InterPro" id="IPR051598">
    <property type="entry name" value="TSUP/Inactive_protease-like"/>
</dbReference>
<keyword evidence="2 5" id="KW-0812">Transmembrane</keyword>
<evidence type="ECO:0000313" key="6">
    <source>
        <dbReference type="EMBL" id="CAB4728993.1"/>
    </source>
</evidence>
<reference evidence="6" key="1">
    <citation type="submission" date="2020-05" db="EMBL/GenBank/DDBJ databases">
        <authorList>
            <person name="Chiriac C."/>
            <person name="Salcher M."/>
            <person name="Ghai R."/>
            <person name="Kavagutti S V."/>
        </authorList>
    </citation>
    <scope>NUCLEOTIDE SEQUENCE</scope>
</reference>
<dbReference type="GO" id="GO:0016020">
    <property type="term" value="C:membrane"/>
    <property type="evidence" value="ECO:0007669"/>
    <property type="project" value="UniProtKB-SubCell"/>
</dbReference>
<gene>
    <name evidence="6" type="ORF">UFOPK2786_00057</name>
</gene>
<feature type="transmembrane region" description="Helical" evidence="5">
    <location>
        <begin position="137"/>
        <end position="170"/>
    </location>
</feature>
<accession>A0A6J6S2J4</accession>
<protein>
    <submittedName>
        <fullName evidence="6">Unannotated protein</fullName>
    </submittedName>
</protein>
<dbReference type="InterPro" id="IPR002781">
    <property type="entry name" value="TM_pro_TauE-like"/>
</dbReference>
<evidence type="ECO:0000256" key="5">
    <source>
        <dbReference type="SAM" id="Phobius"/>
    </source>
</evidence>
<comment type="subcellular location">
    <subcellularLocation>
        <location evidence="1">Membrane</location>
        <topology evidence="1">Multi-pass membrane protein</topology>
    </subcellularLocation>
</comment>
<sequence>MEGATVVIIVEALIVGLAVGAILGLVGAGGAVLAVPAFLYLFDFTALQATTASLAVVAVAAAFGAIPRMRLGQVRFRQALLFWILGVAGTLAGTRIAPHIPETALIAGFALVMVGAAFAMWRKGSGPEPVGTRETSLWLTVVVASGVGLLTGIFGVGGGFLIVPALVLVFGFPFGVAAGTSLVIVALNSVTALVFRADTWHDIPWQLPLVVIVGGLIGSVIASRANLAVSQRLLERAFAGLLVLLAVWMVVEALLLGPQ</sequence>
<feature type="transmembrane region" description="Helical" evidence="5">
    <location>
        <begin position="103"/>
        <end position="121"/>
    </location>
</feature>
<dbReference type="EMBL" id="CAEZYW010000004">
    <property type="protein sequence ID" value="CAB4728993.1"/>
    <property type="molecule type" value="Genomic_DNA"/>
</dbReference>
<feature type="transmembrane region" description="Helical" evidence="5">
    <location>
        <begin position="46"/>
        <end position="67"/>
    </location>
</feature>
<evidence type="ECO:0000256" key="2">
    <source>
        <dbReference type="ARBA" id="ARBA00022692"/>
    </source>
</evidence>
<organism evidence="6">
    <name type="scientific">freshwater metagenome</name>
    <dbReference type="NCBI Taxonomy" id="449393"/>
    <lineage>
        <taxon>unclassified sequences</taxon>
        <taxon>metagenomes</taxon>
        <taxon>ecological metagenomes</taxon>
    </lineage>
</organism>
<dbReference type="PANTHER" id="PTHR43701">
    <property type="entry name" value="MEMBRANE TRANSPORTER PROTEIN MJ0441-RELATED"/>
    <property type="match status" value="1"/>
</dbReference>
<feature type="transmembrane region" description="Helical" evidence="5">
    <location>
        <begin position="176"/>
        <end position="195"/>
    </location>
</feature>
<feature type="transmembrane region" description="Helical" evidence="5">
    <location>
        <begin position="237"/>
        <end position="256"/>
    </location>
</feature>
<evidence type="ECO:0000256" key="1">
    <source>
        <dbReference type="ARBA" id="ARBA00004141"/>
    </source>
</evidence>
<proteinExistence type="predicted"/>
<evidence type="ECO:0000256" key="4">
    <source>
        <dbReference type="ARBA" id="ARBA00023136"/>
    </source>
</evidence>
<feature type="transmembrane region" description="Helical" evidence="5">
    <location>
        <begin position="12"/>
        <end position="40"/>
    </location>
</feature>
<feature type="transmembrane region" description="Helical" evidence="5">
    <location>
        <begin position="207"/>
        <end position="225"/>
    </location>
</feature>
<evidence type="ECO:0000256" key="3">
    <source>
        <dbReference type="ARBA" id="ARBA00022989"/>
    </source>
</evidence>
<name>A0A6J6S2J4_9ZZZZ</name>
<feature type="transmembrane region" description="Helical" evidence="5">
    <location>
        <begin position="79"/>
        <end position="97"/>
    </location>
</feature>
<keyword evidence="3 5" id="KW-1133">Transmembrane helix</keyword>
<keyword evidence="4 5" id="KW-0472">Membrane</keyword>
<dbReference type="PANTHER" id="PTHR43701:SF2">
    <property type="entry name" value="MEMBRANE TRANSPORTER PROTEIN YJNA-RELATED"/>
    <property type="match status" value="1"/>
</dbReference>
<dbReference type="Pfam" id="PF01925">
    <property type="entry name" value="TauE"/>
    <property type="match status" value="1"/>
</dbReference>